<dbReference type="SMART" id="SM00256">
    <property type="entry name" value="FBOX"/>
    <property type="match status" value="1"/>
</dbReference>
<protein>
    <submittedName>
        <fullName evidence="2">Ubiquitin-protein ligase</fullName>
    </submittedName>
</protein>
<dbReference type="PANTHER" id="PTHR31672">
    <property type="entry name" value="BNACNNG10540D PROTEIN"/>
    <property type="match status" value="1"/>
</dbReference>
<feature type="domain" description="F-box" evidence="1">
    <location>
        <begin position="1"/>
        <end position="41"/>
    </location>
</feature>
<name>M1CPB6_SOLTU</name>
<dbReference type="InterPro" id="IPR013187">
    <property type="entry name" value="F-box-assoc_dom_typ3"/>
</dbReference>
<dbReference type="KEGG" id="sot:102594038"/>
<keyword evidence="3" id="KW-1185">Reference proteome</keyword>
<dbReference type="Gramene" id="PGSC0003DMT400071804">
    <property type="protein sequence ID" value="PGSC0003DMT400071804"/>
    <property type="gene ID" value="PGSC0003DMG400027935"/>
</dbReference>
<dbReference type="PANTHER" id="PTHR31672:SF13">
    <property type="entry name" value="F-BOX PROTEIN CPR30-LIKE"/>
    <property type="match status" value="1"/>
</dbReference>
<dbReference type="InterPro" id="IPR017451">
    <property type="entry name" value="F-box-assoc_interact_dom"/>
</dbReference>
<dbReference type="Gene3D" id="1.20.1280.50">
    <property type="match status" value="1"/>
</dbReference>
<reference evidence="3" key="1">
    <citation type="journal article" date="2011" name="Nature">
        <title>Genome sequence and analysis of the tuber crop potato.</title>
        <authorList>
            <consortium name="The Potato Genome Sequencing Consortium"/>
        </authorList>
    </citation>
    <scope>NUCLEOTIDE SEQUENCE [LARGE SCALE GENOMIC DNA]</scope>
    <source>
        <strain evidence="3">cv. DM1-3 516 R44</strain>
    </source>
</reference>
<dbReference type="InParanoid" id="M1CPB6"/>
<dbReference type="InterPro" id="IPR036047">
    <property type="entry name" value="F-box-like_dom_sf"/>
</dbReference>
<dbReference type="Pfam" id="PF00646">
    <property type="entry name" value="F-box"/>
    <property type="match status" value="1"/>
</dbReference>
<dbReference type="InterPro" id="IPR050796">
    <property type="entry name" value="SCF_F-box_component"/>
</dbReference>
<accession>M1CPB6</accession>
<gene>
    <name evidence="2" type="primary">LOC102594038</name>
</gene>
<reference evidence="2" key="2">
    <citation type="submission" date="2015-06" db="UniProtKB">
        <authorList>
            <consortium name="EnsemblPlants"/>
        </authorList>
    </citation>
    <scope>IDENTIFICATION</scope>
    <source>
        <strain evidence="2">DM1-3 516 R44</strain>
    </source>
</reference>
<dbReference type="InterPro" id="IPR001810">
    <property type="entry name" value="F-box_dom"/>
</dbReference>
<dbReference type="PaxDb" id="4113-PGSC0003DMT400071804"/>
<dbReference type="GeneID" id="102594038"/>
<organism evidence="2 3">
    <name type="scientific">Solanum tuberosum</name>
    <name type="common">Potato</name>
    <dbReference type="NCBI Taxonomy" id="4113"/>
    <lineage>
        <taxon>Eukaryota</taxon>
        <taxon>Viridiplantae</taxon>
        <taxon>Streptophyta</taxon>
        <taxon>Embryophyta</taxon>
        <taxon>Tracheophyta</taxon>
        <taxon>Spermatophyta</taxon>
        <taxon>Magnoliopsida</taxon>
        <taxon>eudicotyledons</taxon>
        <taxon>Gunneridae</taxon>
        <taxon>Pentapetalae</taxon>
        <taxon>asterids</taxon>
        <taxon>lamiids</taxon>
        <taxon>Solanales</taxon>
        <taxon>Solanaceae</taxon>
        <taxon>Solanoideae</taxon>
        <taxon>Solaneae</taxon>
        <taxon>Solanum</taxon>
    </lineage>
</organism>
<sequence length="348" mass="40017">MDVDVATEIMSGLPVRSLLRFKCVSKLWMTLISDPYFSKKHLNHARNDGNSQKILVHILNPRYDEFSLYCSSLSSVQQIERVQKLDFPCNDKPWRYSLYCCCNGMALMGFCNYPDKHFQLLLWNPSTRELIVLPDPKILPKDYCTWELGYDSASDDYKILKIDDKSCSEILALKSGSWRLLDKHPIDAHPMLKSTGSLVCVHGAFHWLIRSLTKYYVMSFSITDDVYREIPFPEQLYSNCLLGRGVSELGGMLCVYSGTDVIFKIWVMKDYVNESWTNSFIILATNIQSAIPIYMFSDGEVLLCCEDLHRISYVFRTSKGPFGLWPQSDVVQNGFVYTESLIFPKLIS</sequence>
<dbReference type="Pfam" id="PF08268">
    <property type="entry name" value="FBA_3"/>
    <property type="match status" value="1"/>
</dbReference>
<proteinExistence type="predicted"/>
<evidence type="ECO:0000313" key="3">
    <source>
        <dbReference type="Proteomes" id="UP000011115"/>
    </source>
</evidence>
<dbReference type="AlphaFoldDB" id="M1CPB6"/>
<dbReference type="OrthoDB" id="1366962at2759"/>
<dbReference type="HOGENOM" id="CLU_027176_2_1_1"/>
<dbReference type="EnsemblPlants" id="PGSC0003DMT400071804">
    <property type="protein sequence ID" value="PGSC0003DMT400071804"/>
    <property type="gene ID" value="PGSC0003DMG400027935"/>
</dbReference>
<dbReference type="RefSeq" id="XP_006358330.2">
    <property type="nucleotide sequence ID" value="XM_006358268.2"/>
</dbReference>
<dbReference type="SUPFAM" id="SSF81383">
    <property type="entry name" value="F-box domain"/>
    <property type="match status" value="1"/>
</dbReference>
<evidence type="ECO:0000313" key="2">
    <source>
        <dbReference type="EnsemblPlants" id="PGSC0003DMT400071804"/>
    </source>
</evidence>
<dbReference type="NCBIfam" id="TIGR01640">
    <property type="entry name" value="F_box_assoc_1"/>
    <property type="match status" value="1"/>
</dbReference>
<dbReference type="FunCoup" id="M1CPB6">
    <property type="interactions" value="555"/>
</dbReference>
<dbReference type="Proteomes" id="UP000011115">
    <property type="component" value="Unassembled WGS sequence"/>
</dbReference>
<evidence type="ECO:0000259" key="1">
    <source>
        <dbReference type="SMART" id="SM00256"/>
    </source>
</evidence>
<dbReference type="OMA" id="HWIDNIT"/>